<dbReference type="EMBL" id="CP032999">
    <property type="protein sequence ID" value="QCI25885.1"/>
    <property type="molecule type" value="Genomic_DNA"/>
</dbReference>
<feature type="domain" description="Lysidine-tRNA(Ile) synthetase C-terminal" evidence="9">
    <location>
        <begin position="357"/>
        <end position="424"/>
    </location>
</feature>
<dbReference type="GO" id="GO:0005524">
    <property type="term" value="F:ATP binding"/>
    <property type="evidence" value="ECO:0007669"/>
    <property type="project" value="UniProtKB-UniRule"/>
</dbReference>
<accession>A0A4D6YLQ2</accession>
<proteinExistence type="inferred from homology"/>
<comment type="domain">
    <text evidence="8">The N-terminal region contains the highly conserved SGGXDS motif, predicted to be a P-loop motif involved in ATP binding.</text>
</comment>
<dbReference type="Proteomes" id="UP000298685">
    <property type="component" value="Chromosome"/>
</dbReference>
<dbReference type="Pfam" id="PF01171">
    <property type="entry name" value="ATP_bind_3"/>
    <property type="match status" value="1"/>
</dbReference>
<keyword evidence="2 8" id="KW-0963">Cytoplasm</keyword>
<dbReference type="PANTHER" id="PTHR43033">
    <property type="entry name" value="TRNA(ILE)-LYSIDINE SYNTHASE-RELATED"/>
    <property type="match status" value="1"/>
</dbReference>
<dbReference type="SUPFAM" id="SSF52402">
    <property type="entry name" value="Adenine nucleotide alpha hydrolases-like"/>
    <property type="match status" value="1"/>
</dbReference>
<sequence length="429" mass="51654">MIHQFIKNIPKKTKILISYSGGLDSTVLLHKLLPFRKKYPFLRLRAIHINHQINKHSRNWVIHCQNTCQKNNIELIVQKIQFKTKNNFQNNARELRYKIILHKILPNEILVTGHHSNDQCETLFLSLKRGSGITGLSGIKYQSNLSKKIKIIRPLLKYQKQQLQSWAIKNHLHWIEDNSNFTNKYDRNFIRNTILSKIQKKWPFFIKNCNRSMKLFYQQEKSHNYFLDNIINQTSVMKNDLNIKKICIYPTEIWKLLIRRWIILNMKNTISYTDTKNIYKMVINQNKYITYKINTQNINITKYKNKIFYLPEYPKIKNQILFWHDYTTPLKLPQNLGYITQSKYGTSVPKPKKFELINIRFQINKIIHIHNIKKRRKNIWNENKITPWNRNRIPCLFYDNTLIAIMGVLIIPQTKKINTWKISWINYVT</sequence>
<evidence type="ECO:0000313" key="10">
    <source>
        <dbReference type="EMBL" id="QCI25885.1"/>
    </source>
</evidence>
<dbReference type="Pfam" id="PF11734">
    <property type="entry name" value="TilS_C"/>
    <property type="match status" value="1"/>
</dbReference>
<dbReference type="InterPro" id="IPR014729">
    <property type="entry name" value="Rossmann-like_a/b/a_fold"/>
</dbReference>
<gene>
    <name evidence="8 10" type="primary">tilS</name>
    <name evidence="10" type="ORF">D9V78_00410</name>
</gene>
<name>A0A4D6YLQ2_9GAMM</name>
<comment type="subcellular location">
    <subcellularLocation>
        <location evidence="1 8">Cytoplasm</location>
    </subcellularLocation>
</comment>
<comment type="similarity">
    <text evidence="8">Belongs to the tRNA(Ile)-lysidine synthase family.</text>
</comment>
<keyword evidence="3 8" id="KW-0436">Ligase</keyword>
<dbReference type="GO" id="GO:0005737">
    <property type="term" value="C:cytoplasm"/>
    <property type="evidence" value="ECO:0007669"/>
    <property type="project" value="UniProtKB-SubCell"/>
</dbReference>
<dbReference type="Gene3D" id="3.40.50.620">
    <property type="entry name" value="HUPs"/>
    <property type="match status" value="1"/>
</dbReference>
<dbReference type="EC" id="6.3.4.19" evidence="8"/>
<dbReference type="GO" id="GO:0006400">
    <property type="term" value="P:tRNA modification"/>
    <property type="evidence" value="ECO:0007669"/>
    <property type="project" value="UniProtKB-UniRule"/>
</dbReference>
<evidence type="ECO:0000313" key="11">
    <source>
        <dbReference type="Proteomes" id="UP000298685"/>
    </source>
</evidence>
<keyword evidence="6 8" id="KW-0067">ATP-binding</keyword>
<evidence type="ECO:0000256" key="4">
    <source>
        <dbReference type="ARBA" id="ARBA00022694"/>
    </source>
</evidence>
<evidence type="ECO:0000259" key="9">
    <source>
        <dbReference type="SMART" id="SM00977"/>
    </source>
</evidence>
<dbReference type="InterPro" id="IPR012795">
    <property type="entry name" value="tRNA_Ile_lys_synt_N"/>
</dbReference>
<evidence type="ECO:0000256" key="8">
    <source>
        <dbReference type="HAMAP-Rule" id="MF_01161"/>
    </source>
</evidence>
<reference evidence="10 11" key="1">
    <citation type="submission" date="2018-10" db="EMBL/GenBank/DDBJ databases">
        <title>Comparative functional genomics of the obligate endosymbiont Buchnera aphidicola.</title>
        <authorList>
            <person name="Chong R.A."/>
        </authorList>
    </citation>
    <scope>NUCLEOTIDE SEQUENCE [LARGE SCALE GENOMIC DNA]</scope>
    <source>
        <strain evidence="10 11">Ska</strain>
    </source>
</reference>
<evidence type="ECO:0000256" key="1">
    <source>
        <dbReference type="ARBA" id="ARBA00004496"/>
    </source>
</evidence>
<dbReference type="InterPro" id="IPR012094">
    <property type="entry name" value="tRNA_Ile_lys_synt"/>
</dbReference>
<dbReference type="SUPFAM" id="SSF56037">
    <property type="entry name" value="PheT/TilS domain"/>
    <property type="match status" value="1"/>
</dbReference>
<dbReference type="RefSeq" id="WP_158350334.1">
    <property type="nucleotide sequence ID" value="NZ_CP032999.1"/>
</dbReference>
<dbReference type="OrthoDB" id="9807403at2"/>
<dbReference type="NCBIfam" id="TIGR02432">
    <property type="entry name" value="lysidine_TilS_N"/>
    <property type="match status" value="1"/>
</dbReference>
<evidence type="ECO:0000256" key="2">
    <source>
        <dbReference type="ARBA" id="ARBA00022490"/>
    </source>
</evidence>
<dbReference type="AlphaFoldDB" id="A0A4D6YLQ2"/>
<dbReference type="GO" id="GO:0032267">
    <property type="term" value="F:tRNA(Ile)-lysidine synthase activity"/>
    <property type="evidence" value="ECO:0007669"/>
    <property type="project" value="UniProtKB-EC"/>
</dbReference>
<evidence type="ECO:0000256" key="6">
    <source>
        <dbReference type="ARBA" id="ARBA00022840"/>
    </source>
</evidence>
<dbReference type="SMART" id="SM00977">
    <property type="entry name" value="TilS_C"/>
    <property type="match status" value="1"/>
</dbReference>
<dbReference type="PANTHER" id="PTHR43033:SF1">
    <property type="entry name" value="TRNA(ILE)-LYSIDINE SYNTHASE-RELATED"/>
    <property type="match status" value="1"/>
</dbReference>
<evidence type="ECO:0000256" key="5">
    <source>
        <dbReference type="ARBA" id="ARBA00022741"/>
    </source>
</evidence>
<organism evidence="10 11">
    <name type="scientific">Buchnera aphidicola</name>
    <name type="common">Sarucallis kahawaluokalani</name>
    <dbReference type="NCBI Taxonomy" id="1241878"/>
    <lineage>
        <taxon>Bacteria</taxon>
        <taxon>Pseudomonadati</taxon>
        <taxon>Pseudomonadota</taxon>
        <taxon>Gammaproteobacteria</taxon>
        <taxon>Enterobacterales</taxon>
        <taxon>Erwiniaceae</taxon>
        <taxon>Buchnera</taxon>
    </lineage>
</organism>
<keyword evidence="4 8" id="KW-0819">tRNA processing</keyword>
<dbReference type="InterPro" id="IPR012796">
    <property type="entry name" value="Lysidine-tRNA-synth_C"/>
</dbReference>
<feature type="binding site" evidence="8">
    <location>
        <begin position="20"/>
        <end position="25"/>
    </location>
    <ligand>
        <name>ATP</name>
        <dbReference type="ChEBI" id="CHEBI:30616"/>
    </ligand>
</feature>
<protein>
    <recommendedName>
        <fullName evidence="8">tRNA(Ile)-lysidine synthase</fullName>
        <ecNumber evidence="8">6.3.4.19</ecNumber>
    </recommendedName>
    <alternativeName>
        <fullName evidence="8">tRNA(Ile)-2-lysyl-cytidine synthase</fullName>
    </alternativeName>
    <alternativeName>
        <fullName evidence="8">tRNA(Ile)-lysidine synthetase</fullName>
    </alternativeName>
</protein>
<dbReference type="InterPro" id="IPR011063">
    <property type="entry name" value="TilS/TtcA_N"/>
</dbReference>
<evidence type="ECO:0000256" key="7">
    <source>
        <dbReference type="ARBA" id="ARBA00048539"/>
    </source>
</evidence>
<comment type="function">
    <text evidence="8">Ligates lysine onto the cytidine present at position 34 of the AUA codon-specific tRNA(Ile) that contains the anticodon CAU, in an ATP-dependent manner. Cytidine is converted to lysidine, thus changing the amino acid specificity of the tRNA from methionine to isoleucine.</text>
</comment>
<dbReference type="HAMAP" id="MF_01161">
    <property type="entry name" value="tRNA_Ile_lys_synt"/>
    <property type="match status" value="1"/>
</dbReference>
<keyword evidence="5 8" id="KW-0547">Nucleotide-binding</keyword>
<dbReference type="NCBIfam" id="TIGR02433">
    <property type="entry name" value="lysidine_TilS_C"/>
    <property type="match status" value="1"/>
</dbReference>
<comment type="catalytic activity">
    <reaction evidence="7 8">
        <text>cytidine(34) in tRNA(Ile2) + L-lysine + ATP = lysidine(34) in tRNA(Ile2) + AMP + diphosphate + H(+)</text>
        <dbReference type="Rhea" id="RHEA:43744"/>
        <dbReference type="Rhea" id="RHEA-COMP:10625"/>
        <dbReference type="Rhea" id="RHEA-COMP:10670"/>
        <dbReference type="ChEBI" id="CHEBI:15378"/>
        <dbReference type="ChEBI" id="CHEBI:30616"/>
        <dbReference type="ChEBI" id="CHEBI:32551"/>
        <dbReference type="ChEBI" id="CHEBI:33019"/>
        <dbReference type="ChEBI" id="CHEBI:82748"/>
        <dbReference type="ChEBI" id="CHEBI:83665"/>
        <dbReference type="ChEBI" id="CHEBI:456215"/>
        <dbReference type="EC" id="6.3.4.19"/>
    </reaction>
</comment>
<evidence type="ECO:0000256" key="3">
    <source>
        <dbReference type="ARBA" id="ARBA00022598"/>
    </source>
</evidence>
<dbReference type="CDD" id="cd01992">
    <property type="entry name" value="TilS_N"/>
    <property type="match status" value="1"/>
</dbReference>